<reference evidence="8 9" key="1">
    <citation type="submission" date="2017-10" db="EMBL/GenBank/DDBJ databases">
        <title>The draft genome sequence of Williamsia sp. BULT 1.1 isolated from the semi-arid grassland soils from South Africa.</title>
        <authorList>
            <person name="Kabwe M.H."/>
            <person name="Govender N."/>
            <person name="Mutseka Lunga P."/>
            <person name="Vikram S."/>
            <person name="Makhalanyane T.P."/>
        </authorList>
    </citation>
    <scope>NUCLEOTIDE SEQUENCE [LARGE SCALE GENOMIC DNA]</scope>
    <source>
        <strain evidence="8 9">BULT 1.1</strain>
    </source>
</reference>
<keyword evidence="1 6" id="KW-0285">Flavoprotein</keyword>
<keyword evidence="2 6" id="KW-0288">FMN</keyword>
<dbReference type="PIRSF" id="PIRSF000337">
    <property type="entry name" value="NTA_MOA"/>
    <property type="match status" value="1"/>
</dbReference>
<keyword evidence="4" id="KW-0503">Monooxygenase</keyword>
<dbReference type="PANTHER" id="PTHR30011">
    <property type="entry name" value="ALKANESULFONATE MONOOXYGENASE-RELATED"/>
    <property type="match status" value="1"/>
</dbReference>
<name>A0A2G3PGE5_WILMA</name>
<evidence type="ECO:0000256" key="3">
    <source>
        <dbReference type="ARBA" id="ARBA00023002"/>
    </source>
</evidence>
<dbReference type="InterPro" id="IPR036661">
    <property type="entry name" value="Luciferase-like_sf"/>
</dbReference>
<dbReference type="InterPro" id="IPR016215">
    <property type="entry name" value="NTA_MOA"/>
</dbReference>
<dbReference type="SUPFAM" id="SSF51679">
    <property type="entry name" value="Bacterial luciferase-like"/>
    <property type="match status" value="1"/>
</dbReference>
<comment type="similarity">
    <text evidence="5">Belongs to the NtaA/SnaA/DszA monooxygenase family.</text>
</comment>
<feature type="domain" description="Luciferase-like" evidence="7">
    <location>
        <begin position="27"/>
        <end position="394"/>
    </location>
</feature>
<sequence>MTGKPVKQVRLGAAFPGVNNTTVWSDPRAGSQIEFSSFVHLAQTAEAAKFDFFFLAEGLRLREKKGLIHDLDVVGRPDTLPVLAALAAVTTDIGLIGTINATFNEPFELARQFASLDHLSGGRAGWNLVTSSDAFTGENFRRGGYLSYRDRYVRAAELLDVVRTLWDSWPEDAVVADGEQGRFWSDPDTGAFAHHGEHFDVRGQFSVPASPQRYPVIFQAGDSEAGRDFGGAYADGIFTLVRDIGESRTYYQELKARKVAAGGSPDDLLILPGATFALGDTTEQAHENAAEIRRQQVSGATAIGFIEEVWNRDLSQYDPDGPLPDVAPDLDSAAIIQGKSRIYKDSAALIERWRQLADTQNLSIRDLVVEVSAKQTFIGTPAEVAEQINHRVQTDAADGFILSPHLTPSGLDEFATKVVPELQERGVFRSEYTGSTLRENLGLPVAHARSWPQDNLPAYASTST</sequence>
<evidence type="ECO:0000256" key="1">
    <source>
        <dbReference type="ARBA" id="ARBA00022630"/>
    </source>
</evidence>
<evidence type="ECO:0000256" key="2">
    <source>
        <dbReference type="ARBA" id="ARBA00022643"/>
    </source>
</evidence>
<keyword evidence="3" id="KW-0560">Oxidoreductase</keyword>
<dbReference type="Pfam" id="PF00296">
    <property type="entry name" value="Bac_luciferase"/>
    <property type="match status" value="1"/>
</dbReference>
<accession>A0A2G3PGE5</accession>
<gene>
    <name evidence="8" type="ORF">CSW57_21665</name>
</gene>
<feature type="binding site" evidence="6">
    <location>
        <position position="98"/>
    </location>
    <ligand>
        <name>FMN</name>
        <dbReference type="ChEBI" id="CHEBI:58210"/>
    </ligand>
</feature>
<evidence type="ECO:0000256" key="6">
    <source>
        <dbReference type="PIRSR" id="PIRSR000337-1"/>
    </source>
</evidence>
<evidence type="ECO:0000313" key="8">
    <source>
        <dbReference type="EMBL" id="PHV64879.1"/>
    </source>
</evidence>
<protein>
    <submittedName>
        <fullName evidence="8">F420-dependent methylene-tetrahydromethanopterin reductase</fullName>
    </submittedName>
</protein>
<evidence type="ECO:0000259" key="7">
    <source>
        <dbReference type="Pfam" id="PF00296"/>
    </source>
</evidence>
<evidence type="ECO:0000313" key="9">
    <source>
        <dbReference type="Proteomes" id="UP000225108"/>
    </source>
</evidence>
<dbReference type="NCBIfam" id="TIGR03860">
    <property type="entry name" value="FMN_nitrolo"/>
    <property type="match status" value="1"/>
</dbReference>
<proteinExistence type="inferred from homology"/>
<dbReference type="Proteomes" id="UP000225108">
    <property type="component" value="Unassembled WGS sequence"/>
</dbReference>
<comment type="caution">
    <text evidence="8">The sequence shown here is derived from an EMBL/GenBank/DDBJ whole genome shotgun (WGS) entry which is preliminary data.</text>
</comment>
<dbReference type="InterPro" id="IPR051260">
    <property type="entry name" value="Diverse_substr_monoxygenases"/>
</dbReference>
<organism evidence="8 9">
    <name type="scientific">Williamsia marianensis</name>
    <dbReference type="NCBI Taxonomy" id="85044"/>
    <lineage>
        <taxon>Bacteria</taxon>
        <taxon>Bacillati</taxon>
        <taxon>Actinomycetota</taxon>
        <taxon>Actinomycetes</taxon>
        <taxon>Mycobacteriales</taxon>
        <taxon>Nocardiaceae</taxon>
        <taxon>Williamsia</taxon>
    </lineage>
</organism>
<dbReference type="GO" id="GO:0016705">
    <property type="term" value="F:oxidoreductase activity, acting on paired donors, with incorporation or reduction of molecular oxygen"/>
    <property type="evidence" value="ECO:0007669"/>
    <property type="project" value="InterPro"/>
</dbReference>
<evidence type="ECO:0000256" key="4">
    <source>
        <dbReference type="ARBA" id="ARBA00023033"/>
    </source>
</evidence>
<dbReference type="Gene3D" id="3.20.20.30">
    <property type="entry name" value="Luciferase-like domain"/>
    <property type="match status" value="1"/>
</dbReference>
<dbReference type="CDD" id="cd01095">
    <property type="entry name" value="Nitrilotriacetate_monoxgenase"/>
    <property type="match status" value="1"/>
</dbReference>
<dbReference type="InterPro" id="IPR011251">
    <property type="entry name" value="Luciferase-like_dom"/>
</dbReference>
<feature type="binding site" evidence="6">
    <location>
        <position position="152"/>
    </location>
    <ligand>
        <name>FMN</name>
        <dbReference type="ChEBI" id="CHEBI:58210"/>
    </ligand>
</feature>
<dbReference type="RefSeq" id="WP_099384724.1">
    <property type="nucleotide sequence ID" value="NZ_PEBD01000011.1"/>
</dbReference>
<dbReference type="PANTHER" id="PTHR30011:SF16">
    <property type="entry name" value="C2H2 FINGER DOMAIN TRANSCRIPTION FACTOR (EUROFUNG)-RELATED"/>
    <property type="match status" value="1"/>
</dbReference>
<dbReference type="EMBL" id="PEBD01000011">
    <property type="protein sequence ID" value="PHV64879.1"/>
    <property type="molecule type" value="Genomic_DNA"/>
</dbReference>
<dbReference type="GO" id="GO:0004497">
    <property type="term" value="F:monooxygenase activity"/>
    <property type="evidence" value="ECO:0007669"/>
    <property type="project" value="UniProtKB-KW"/>
</dbReference>
<dbReference type="AlphaFoldDB" id="A0A2G3PGE5"/>
<feature type="binding site" evidence="6">
    <location>
        <position position="223"/>
    </location>
    <ligand>
        <name>FMN</name>
        <dbReference type="ChEBI" id="CHEBI:58210"/>
    </ligand>
</feature>
<evidence type="ECO:0000256" key="5">
    <source>
        <dbReference type="ARBA" id="ARBA00033748"/>
    </source>
</evidence>